<evidence type="ECO:0000313" key="8">
    <source>
        <dbReference type="Proteomes" id="UP000094527"/>
    </source>
</evidence>
<feature type="domain" description="C2H2-type" evidence="6">
    <location>
        <begin position="127"/>
        <end position="155"/>
    </location>
</feature>
<organism evidence="7 8">
    <name type="scientific">Orchesella cincta</name>
    <name type="common">Springtail</name>
    <name type="synonym">Podura cincta</name>
    <dbReference type="NCBI Taxonomy" id="48709"/>
    <lineage>
        <taxon>Eukaryota</taxon>
        <taxon>Metazoa</taxon>
        <taxon>Ecdysozoa</taxon>
        <taxon>Arthropoda</taxon>
        <taxon>Hexapoda</taxon>
        <taxon>Collembola</taxon>
        <taxon>Entomobryomorpha</taxon>
        <taxon>Entomobryoidea</taxon>
        <taxon>Orchesellidae</taxon>
        <taxon>Orchesellinae</taxon>
        <taxon>Orchesella</taxon>
    </lineage>
</organism>
<dbReference type="InterPro" id="IPR036236">
    <property type="entry name" value="Znf_C2H2_sf"/>
</dbReference>
<feature type="non-terminal residue" evidence="7">
    <location>
        <position position="387"/>
    </location>
</feature>
<protein>
    <submittedName>
        <fullName evidence="7">Putative zinc finger protein</fullName>
    </submittedName>
</protein>
<gene>
    <name evidence="7" type="ORF">Ocin01_20157</name>
</gene>
<evidence type="ECO:0000259" key="6">
    <source>
        <dbReference type="PROSITE" id="PS50157"/>
    </source>
</evidence>
<dbReference type="SMART" id="SM00355">
    <property type="entry name" value="ZnF_C2H2"/>
    <property type="match status" value="4"/>
</dbReference>
<proteinExistence type="predicted"/>
<dbReference type="PANTHER" id="PTHR23235">
    <property type="entry name" value="KRUEPPEL-LIKE TRANSCRIPTION FACTOR"/>
    <property type="match status" value="1"/>
</dbReference>
<evidence type="ECO:0000256" key="4">
    <source>
        <dbReference type="PROSITE-ProRule" id="PRU00042"/>
    </source>
</evidence>
<keyword evidence="3" id="KW-0862">Zinc</keyword>
<dbReference type="Gene3D" id="3.30.160.60">
    <property type="entry name" value="Classic Zinc Finger"/>
    <property type="match status" value="3"/>
</dbReference>
<accession>A0A1D2M0N4</accession>
<evidence type="ECO:0000256" key="3">
    <source>
        <dbReference type="ARBA" id="ARBA00022833"/>
    </source>
</evidence>
<evidence type="ECO:0000256" key="5">
    <source>
        <dbReference type="SAM" id="MobiDB-lite"/>
    </source>
</evidence>
<dbReference type="PROSITE" id="PS50157">
    <property type="entry name" value="ZINC_FINGER_C2H2_2"/>
    <property type="match status" value="3"/>
</dbReference>
<keyword evidence="1" id="KW-0479">Metal-binding</keyword>
<dbReference type="PANTHER" id="PTHR23235:SF120">
    <property type="entry name" value="KRUPPEL-LIKE FACTOR 15"/>
    <property type="match status" value="1"/>
</dbReference>
<dbReference type="GO" id="GO:0000981">
    <property type="term" value="F:DNA-binding transcription factor activity, RNA polymerase II-specific"/>
    <property type="evidence" value="ECO:0007669"/>
    <property type="project" value="TreeGrafter"/>
</dbReference>
<keyword evidence="2 4" id="KW-0863">Zinc-finger</keyword>
<dbReference type="Proteomes" id="UP000094527">
    <property type="component" value="Unassembled WGS sequence"/>
</dbReference>
<comment type="caution">
    <text evidence="7">The sequence shown here is derived from an EMBL/GenBank/DDBJ whole genome shotgun (WGS) entry which is preliminary data.</text>
</comment>
<dbReference type="InterPro" id="IPR013087">
    <property type="entry name" value="Znf_C2H2_type"/>
</dbReference>
<feature type="domain" description="C2H2-type" evidence="6">
    <location>
        <begin position="99"/>
        <end position="126"/>
    </location>
</feature>
<evidence type="ECO:0000256" key="1">
    <source>
        <dbReference type="ARBA" id="ARBA00022723"/>
    </source>
</evidence>
<evidence type="ECO:0000313" key="7">
    <source>
        <dbReference type="EMBL" id="ODM86525.1"/>
    </source>
</evidence>
<dbReference type="PROSITE" id="PS00028">
    <property type="entry name" value="ZINC_FINGER_C2H2_1"/>
    <property type="match status" value="3"/>
</dbReference>
<reference evidence="7 8" key="1">
    <citation type="journal article" date="2016" name="Genome Biol. Evol.">
        <title>Gene Family Evolution Reflects Adaptation to Soil Environmental Stressors in the Genome of the Collembolan Orchesella cincta.</title>
        <authorList>
            <person name="Faddeeva-Vakhrusheva A."/>
            <person name="Derks M.F."/>
            <person name="Anvar S.Y."/>
            <person name="Agamennone V."/>
            <person name="Suring W."/>
            <person name="Smit S."/>
            <person name="van Straalen N.M."/>
            <person name="Roelofs D."/>
        </authorList>
    </citation>
    <scope>NUCLEOTIDE SEQUENCE [LARGE SCALE GENOMIC DNA]</scope>
    <source>
        <tissue evidence="7">Mixed pool</tissue>
    </source>
</reference>
<keyword evidence="8" id="KW-1185">Reference proteome</keyword>
<dbReference type="EMBL" id="LJIJ01008473">
    <property type="protein sequence ID" value="ODM86525.1"/>
    <property type="molecule type" value="Genomic_DNA"/>
</dbReference>
<dbReference type="GO" id="GO:0008270">
    <property type="term" value="F:zinc ion binding"/>
    <property type="evidence" value="ECO:0007669"/>
    <property type="project" value="UniProtKB-KW"/>
</dbReference>
<name>A0A1D2M0N4_ORCCI</name>
<dbReference type="Pfam" id="PF00096">
    <property type="entry name" value="zf-C2H2"/>
    <property type="match status" value="2"/>
</dbReference>
<sequence length="387" mass="43050">MLCSRITSNCNRCSTSPGETVSFSPKTEVHVQQVKKKRSRSDVGVGAHKCDLCGRYYSSKSNLKRHSVIHIMNSRKSVGSRTITPKGATTRPKRPSVKCRCPQCGLLLSSGRALSAHLLVHNDSRPYACRYCVWTFKRRDTLANHLKRLHKKSATVAAACPWQSGGSSTMALGTVAWSNNRSQREAAFRLCQSVKLELLVVINACFVREDEKPYSCPKCPLTHNRKDGLSSHIRRCKHGEVSTGGDLSARQVQRVAISTAIAPFKRIHGKSKKLARSMSYGAVGKSGYNMRNRDRAPTPSAVGSTSSVENDLARDPLSAPKLPVKKSHTIVMVGDIRFSTPRLMRSLTVTRLHPEIQGCETYEQWFWKDYYKSVEEMCTAPLIVSKL</sequence>
<dbReference type="GO" id="GO:0000978">
    <property type="term" value="F:RNA polymerase II cis-regulatory region sequence-specific DNA binding"/>
    <property type="evidence" value="ECO:0007669"/>
    <property type="project" value="TreeGrafter"/>
</dbReference>
<dbReference type="AlphaFoldDB" id="A0A1D2M0N4"/>
<feature type="domain" description="C2H2-type" evidence="6">
    <location>
        <begin position="48"/>
        <end position="75"/>
    </location>
</feature>
<dbReference type="OrthoDB" id="5803930at2759"/>
<feature type="region of interest" description="Disordered" evidence="5">
    <location>
        <begin position="286"/>
        <end position="314"/>
    </location>
</feature>
<evidence type="ECO:0000256" key="2">
    <source>
        <dbReference type="ARBA" id="ARBA00022771"/>
    </source>
</evidence>
<dbReference type="SUPFAM" id="SSF57667">
    <property type="entry name" value="beta-beta-alpha zinc fingers"/>
    <property type="match status" value="2"/>
</dbReference>